<evidence type="ECO:0000256" key="6">
    <source>
        <dbReference type="HAMAP-Rule" id="MF_00387"/>
    </source>
</evidence>
<keyword evidence="6" id="KW-0677">Repeat</keyword>
<name>A0A855X0Q9_9BACT</name>
<accession>A0A855X0Q9</accession>
<comment type="similarity">
    <text evidence="6">Belongs to the transferase hexapeptide repeat family. LpxA subfamily.</text>
</comment>
<gene>
    <name evidence="6" type="primary">lpxA</name>
    <name evidence="8" type="ORF">C3F09_09330</name>
</gene>
<dbReference type="SUPFAM" id="SSF51161">
    <property type="entry name" value="Trimeric LpxA-like enzymes"/>
    <property type="match status" value="1"/>
</dbReference>
<comment type="subunit">
    <text evidence="6">Homotrimer.</text>
</comment>
<evidence type="ECO:0000256" key="1">
    <source>
        <dbReference type="ARBA" id="ARBA00022516"/>
    </source>
</evidence>
<evidence type="ECO:0000256" key="3">
    <source>
        <dbReference type="ARBA" id="ARBA00022679"/>
    </source>
</evidence>
<dbReference type="GO" id="GO:0008780">
    <property type="term" value="F:acyl-[acyl-carrier-protein]-UDP-N-acetylglucosamine O-acyltransferase activity"/>
    <property type="evidence" value="ECO:0007669"/>
    <property type="project" value="UniProtKB-UniRule"/>
</dbReference>
<evidence type="ECO:0000313" key="8">
    <source>
        <dbReference type="EMBL" id="PWB70247.1"/>
    </source>
</evidence>
<keyword evidence="2 6" id="KW-0441">Lipid A biosynthesis</keyword>
<dbReference type="NCBIfam" id="TIGR01852">
    <property type="entry name" value="lipid_A_lpxA"/>
    <property type="match status" value="1"/>
</dbReference>
<keyword evidence="5 6" id="KW-0012">Acyltransferase</keyword>
<reference evidence="8 9" key="1">
    <citation type="journal article" date="2018" name="ISME J.">
        <title>A methanotrophic archaeon couples anaerobic oxidation of methane to Fe(III) reduction.</title>
        <authorList>
            <person name="Cai C."/>
            <person name="Leu A.O."/>
            <person name="Xie G.J."/>
            <person name="Guo J."/>
            <person name="Feng Y."/>
            <person name="Zhao J.X."/>
            <person name="Tyson G.W."/>
            <person name="Yuan Z."/>
            <person name="Hu S."/>
        </authorList>
    </citation>
    <scope>NUCLEOTIDE SEQUENCE [LARGE SCALE GENOMIC DNA]</scope>
    <source>
        <strain evidence="8">FeB_12</strain>
    </source>
</reference>
<dbReference type="GO" id="GO:0005737">
    <property type="term" value="C:cytoplasm"/>
    <property type="evidence" value="ECO:0007669"/>
    <property type="project" value="UniProtKB-SubCell"/>
</dbReference>
<evidence type="ECO:0000256" key="4">
    <source>
        <dbReference type="ARBA" id="ARBA00023098"/>
    </source>
</evidence>
<dbReference type="GO" id="GO:0009245">
    <property type="term" value="P:lipid A biosynthetic process"/>
    <property type="evidence" value="ECO:0007669"/>
    <property type="project" value="UniProtKB-UniRule"/>
</dbReference>
<proteinExistence type="inferred from homology"/>
<dbReference type="AlphaFoldDB" id="A0A855X0Q9"/>
<organism evidence="8 9">
    <name type="scientific">candidate division GN15 bacterium</name>
    <dbReference type="NCBI Taxonomy" id="2072418"/>
    <lineage>
        <taxon>Bacteria</taxon>
        <taxon>candidate division GN15</taxon>
    </lineage>
</organism>
<dbReference type="InterPro" id="IPR037157">
    <property type="entry name" value="Acetyltransf_C_sf"/>
</dbReference>
<dbReference type="HAMAP" id="MF_00387">
    <property type="entry name" value="LpxA"/>
    <property type="match status" value="1"/>
</dbReference>
<dbReference type="PANTHER" id="PTHR43480:SF1">
    <property type="entry name" value="ACYL-[ACYL-CARRIER-PROTEIN]--UDP-N-ACETYLGLUCOSAMINE O-ACYLTRANSFERASE, MITOCHONDRIAL-RELATED"/>
    <property type="match status" value="1"/>
</dbReference>
<sequence length="257" mass="27237">MTQIHSTALVSPKAEIADDVVIGPHTIIEDGVVIGKGTQIASSVLLATGAVIGNNVKISHGAVIGTLPQDLKFGGEQTRAIIGDNTVIREYVTINRGTKAHGEASVGANCMIMAYAHVAHDCIIGNNVIMANSVNLAGHVEVEDFAILGGVLPVHQFVKIGAHCMIGGGFRVQQDICPYALVGGYPLKVVGLNAIGLKRRGFALDSIKRLEKTFKLLFFSGLNTSQALERIAQEVEPGQEVEHILSFIGRSNRGIVK</sequence>
<dbReference type="CDD" id="cd03351">
    <property type="entry name" value="LbH_UDP-GlcNAc_AT"/>
    <property type="match status" value="1"/>
</dbReference>
<keyword evidence="3 6" id="KW-0808">Transferase</keyword>
<evidence type="ECO:0000313" key="9">
    <source>
        <dbReference type="Proteomes" id="UP000250918"/>
    </source>
</evidence>
<dbReference type="Gene3D" id="2.160.10.10">
    <property type="entry name" value="Hexapeptide repeat proteins"/>
    <property type="match status" value="1"/>
</dbReference>
<comment type="catalytic activity">
    <reaction evidence="6">
        <text>a (3R)-hydroxyacyl-[ACP] + UDP-N-acetyl-alpha-D-glucosamine = a UDP-3-O-[(3R)-3-hydroxyacyl]-N-acetyl-alpha-D-glucosamine + holo-[ACP]</text>
        <dbReference type="Rhea" id="RHEA:67812"/>
        <dbReference type="Rhea" id="RHEA-COMP:9685"/>
        <dbReference type="Rhea" id="RHEA-COMP:9945"/>
        <dbReference type="ChEBI" id="CHEBI:57705"/>
        <dbReference type="ChEBI" id="CHEBI:64479"/>
        <dbReference type="ChEBI" id="CHEBI:78827"/>
        <dbReference type="ChEBI" id="CHEBI:173225"/>
        <dbReference type="EC" id="2.3.1.129"/>
    </reaction>
</comment>
<dbReference type="NCBIfam" id="NF003657">
    <property type="entry name" value="PRK05289.1"/>
    <property type="match status" value="1"/>
</dbReference>
<comment type="caution">
    <text evidence="8">The sequence shown here is derived from an EMBL/GenBank/DDBJ whole genome shotgun (WGS) entry which is preliminary data.</text>
</comment>
<dbReference type="PIRSF" id="PIRSF000456">
    <property type="entry name" value="UDP-GlcNAc_acltr"/>
    <property type="match status" value="1"/>
</dbReference>
<dbReference type="InterPro" id="IPR029098">
    <property type="entry name" value="Acetyltransf_C"/>
</dbReference>
<comment type="pathway">
    <text evidence="6">Glycolipid biosynthesis; lipid IV(A) biosynthesis; lipid IV(A) from (3R)-3-hydroxytetradecanoyl-[acyl-carrier-protein] and UDP-N-acetyl-alpha-D-glucosamine: step 1/6.</text>
</comment>
<dbReference type="GO" id="GO:0016020">
    <property type="term" value="C:membrane"/>
    <property type="evidence" value="ECO:0007669"/>
    <property type="project" value="GOC"/>
</dbReference>
<dbReference type="InterPro" id="IPR001451">
    <property type="entry name" value="Hexapep"/>
</dbReference>
<feature type="domain" description="UDP N-acetylglucosamine O-acyltransferase C-terminal" evidence="7">
    <location>
        <begin position="175"/>
        <end position="256"/>
    </location>
</feature>
<keyword evidence="1 6" id="KW-0444">Lipid biosynthesis</keyword>
<protein>
    <recommendedName>
        <fullName evidence="6">Acyl-[acyl-carrier-protein]--UDP-N-acetylglucosamine O-acyltransferase</fullName>
        <shortName evidence="6">UDP-N-acetylglucosamine acyltransferase</shortName>
        <ecNumber evidence="6">2.3.1.129</ecNumber>
    </recommendedName>
</protein>
<comment type="function">
    <text evidence="6">Involved in the biosynthesis of lipid A, a phosphorylated glycolipid that anchors the lipopolysaccharide to the outer membrane of the cell.</text>
</comment>
<dbReference type="PANTHER" id="PTHR43480">
    <property type="entry name" value="ACYL-[ACYL-CARRIER-PROTEIN]--UDP-N-ACETYLGLUCOSAMINE O-ACYLTRANSFERASE"/>
    <property type="match status" value="1"/>
</dbReference>
<dbReference type="Gene3D" id="1.20.1180.10">
    <property type="entry name" value="Udp N-acetylglucosamine O-acyltransferase, C-terminal domain"/>
    <property type="match status" value="1"/>
</dbReference>
<dbReference type="Pfam" id="PF13720">
    <property type="entry name" value="Acetyltransf_11"/>
    <property type="match status" value="1"/>
</dbReference>
<evidence type="ECO:0000259" key="7">
    <source>
        <dbReference type="Pfam" id="PF13720"/>
    </source>
</evidence>
<keyword evidence="4 6" id="KW-0443">Lipid metabolism</keyword>
<dbReference type="Proteomes" id="UP000250918">
    <property type="component" value="Unassembled WGS sequence"/>
</dbReference>
<evidence type="ECO:0000256" key="5">
    <source>
        <dbReference type="ARBA" id="ARBA00023315"/>
    </source>
</evidence>
<dbReference type="EMBL" id="PQAP01000150">
    <property type="protein sequence ID" value="PWB70247.1"/>
    <property type="molecule type" value="Genomic_DNA"/>
</dbReference>
<keyword evidence="6" id="KW-0963">Cytoplasm</keyword>
<dbReference type="EC" id="2.3.1.129" evidence="6"/>
<evidence type="ECO:0000256" key="2">
    <source>
        <dbReference type="ARBA" id="ARBA00022556"/>
    </source>
</evidence>
<dbReference type="UniPathway" id="UPA00359">
    <property type="reaction ID" value="UER00477"/>
</dbReference>
<comment type="subcellular location">
    <subcellularLocation>
        <location evidence="6">Cytoplasm</location>
    </subcellularLocation>
</comment>
<dbReference type="Pfam" id="PF00132">
    <property type="entry name" value="Hexapep"/>
    <property type="match status" value="2"/>
</dbReference>
<dbReference type="InterPro" id="IPR010137">
    <property type="entry name" value="Lipid_A_LpxA"/>
</dbReference>
<dbReference type="InterPro" id="IPR011004">
    <property type="entry name" value="Trimer_LpxA-like_sf"/>
</dbReference>